<evidence type="ECO:0000313" key="1">
    <source>
        <dbReference type="EMBL" id="MFC4219409.1"/>
    </source>
</evidence>
<name>A0ABV8PKJ2_9FLAO</name>
<dbReference type="Proteomes" id="UP001595841">
    <property type="component" value="Unassembled WGS sequence"/>
</dbReference>
<protein>
    <submittedName>
        <fullName evidence="1">Uncharacterized protein</fullName>
    </submittedName>
</protein>
<reference evidence="2" key="1">
    <citation type="journal article" date="2019" name="Int. J. Syst. Evol. Microbiol.">
        <title>The Global Catalogue of Microorganisms (GCM) 10K type strain sequencing project: providing services to taxonomists for standard genome sequencing and annotation.</title>
        <authorList>
            <consortium name="The Broad Institute Genomics Platform"/>
            <consortium name="The Broad Institute Genome Sequencing Center for Infectious Disease"/>
            <person name="Wu L."/>
            <person name="Ma J."/>
        </authorList>
    </citation>
    <scope>NUCLEOTIDE SEQUENCE [LARGE SCALE GENOMIC DNA]</scope>
    <source>
        <strain evidence="2">CGMCC 1.15774</strain>
    </source>
</reference>
<accession>A0ABV8PKJ2</accession>
<keyword evidence="2" id="KW-1185">Reference proteome</keyword>
<organism evidence="1 2">
    <name type="scientific">Flagellimonas marina</name>
    <dbReference type="NCBI Taxonomy" id="1775168"/>
    <lineage>
        <taxon>Bacteria</taxon>
        <taxon>Pseudomonadati</taxon>
        <taxon>Bacteroidota</taxon>
        <taxon>Flavobacteriia</taxon>
        <taxon>Flavobacteriales</taxon>
        <taxon>Flavobacteriaceae</taxon>
        <taxon>Flagellimonas</taxon>
    </lineage>
</organism>
<proteinExistence type="predicted"/>
<sequence length="92" mass="10795">MKFNWVISGETDQAVKKACIDMEYRLRPKITKFLLKKLDGDFSGDFSIFHFDVDVQNRWVWISNKTPQRFIEKIKSDFDREINGGSTLFSVA</sequence>
<dbReference type="EMBL" id="JBHSCL010000004">
    <property type="protein sequence ID" value="MFC4219409.1"/>
    <property type="molecule type" value="Genomic_DNA"/>
</dbReference>
<evidence type="ECO:0000313" key="2">
    <source>
        <dbReference type="Proteomes" id="UP001595841"/>
    </source>
</evidence>
<dbReference type="RefSeq" id="WP_366591116.1">
    <property type="nucleotide sequence ID" value="NZ_JBHSCL010000004.1"/>
</dbReference>
<comment type="caution">
    <text evidence="1">The sequence shown here is derived from an EMBL/GenBank/DDBJ whole genome shotgun (WGS) entry which is preliminary data.</text>
</comment>
<gene>
    <name evidence="1" type="ORF">ACFOWS_04660</name>
</gene>